<keyword evidence="9" id="KW-1185">Reference proteome</keyword>
<dbReference type="GO" id="GO:0097354">
    <property type="term" value="P:prenylation"/>
    <property type="evidence" value="ECO:0007669"/>
    <property type="project" value="UniProtKB-UniRule"/>
</dbReference>
<evidence type="ECO:0000256" key="1">
    <source>
        <dbReference type="ARBA" id="ARBA00006734"/>
    </source>
</evidence>
<evidence type="ECO:0000313" key="9">
    <source>
        <dbReference type="Proteomes" id="UP000225706"/>
    </source>
</evidence>
<keyword evidence="3 6" id="KW-0808">Transferase</keyword>
<dbReference type="FunFam" id="1.25.40.120:FF:000001">
    <property type="entry name" value="Geranylgeranyl transferase type-2 subunit alpha"/>
    <property type="match status" value="1"/>
</dbReference>
<sequence length="382" mass="45030">MHGRIKVRTTAEQAEAKRKEREKKLKIYTETTSRIYQKRKNGEMDKESLSLSEQVLAANPDFSTLWNFRREVFLHKKDESPPEEIQDLCQKELFFLKNCLQVNPKSYGVWYHRQWIMEFMPQPNWKEELQLCNKFLSYDERNFHCWDYRRYTVQKANVSPMDEFNFSTEKIKENFSNYSSWHYRSKLLPLIHPDQSGGSERVEEGALMKEFDLAQNAYFTDPYDQSAWFYHRWLLGREMGYLELICQMGRSELTAVHSSVLQQELESCRLLLEEEPDNKCKYSIRLRDDANNGFVDACIESAFARKGNGGLFGKTYPGGLLQEGVLQRSSEHFEKEDFSKSHASSVPTIFSFSEQKTKRKAPKKRRSIDDDFPAKMLRSTLV</sequence>
<dbReference type="SUPFAM" id="SSF48439">
    <property type="entry name" value="Protein prenylyltransferase"/>
    <property type="match status" value="1"/>
</dbReference>
<evidence type="ECO:0000313" key="8">
    <source>
        <dbReference type="EMBL" id="PFX23529.1"/>
    </source>
</evidence>
<dbReference type="OrthoDB" id="1658at2759"/>
<dbReference type="Pfam" id="PF01239">
    <property type="entry name" value="PPTA"/>
    <property type="match status" value="5"/>
</dbReference>
<dbReference type="GO" id="GO:0004663">
    <property type="term" value="F:Rab geranylgeranyltransferase activity"/>
    <property type="evidence" value="ECO:0007669"/>
    <property type="project" value="UniProtKB-UniRule"/>
</dbReference>
<keyword evidence="2 6" id="KW-0637">Prenyltransferase</keyword>
<evidence type="ECO:0000256" key="2">
    <source>
        <dbReference type="ARBA" id="ARBA00022602"/>
    </source>
</evidence>
<feature type="region of interest" description="Disordered" evidence="7">
    <location>
        <begin position="1"/>
        <end position="22"/>
    </location>
</feature>
<dbReference type="PANTHER" id="PTHR11129:SF2">
    <property type="entry name" value="GERANYLGERANYL TRANSFERASE TYPE-2 SUBUNIT ALPHA"/>
    <property type="match status" value="1"/>
</dbReference>
<evidence type="ECO:0000256" key="5">
    <source>
        <dbReference type="ARBA" id="ARBA00047658"/>
    </source>
</evidence>
<evidence type="ECO:0000256" key="3">
    <source>
        <dbReference type="ARBA" id="ARBA00022679"/>
    </source>
</evidence>
<dbReference type="PANTHER" id="PTHR11129">
    <property type="entry name" value="PROTEIN FARNESYLTRANSFERASE ALPHA SUBUNIT/RAB GERANYLGERANYL TRANSFERASE ALPHA SUBUNIT"/>
    <property type="match status" value="1"/>
</dbReference>
<comment type="similarity">
    <text evidence="1 6">Belongs to the protein prenyltransferase subunit alpha family.</text>
</comment>
<dbReference type="InterPro" id="IPR002088">
    <property type="entry name" value="Prenyl_trans_a"/>
</dbReference>
<comment type="function">
    <text evidence="6">Catalyzes the transfer of a geranyl-geranyl moiety from geranyl-geranyl pyrophosphate to cysteines occuring in specific C-terminal amino acid sequences.</text>
</comment>
<dbReference type="GO" id="GO:0005968">
    <property type="term" value="C:Rab-protein geranylgeranyltransferase complex"/>
    <property type="evidence" value="ECO:0007669"/>
    <property type="project" value="TreeGrafter"/>
</dbReference>
<dbReference type="EC" id="2.5.1.60" evidence="6"/>
<dbReference type="STRING" id="50429.A0A2B4S3B1"/>
<dbReference type="PROSITE" id="PS51147">
    <property type="entry name" value="PFTA"/>
    <property type="match status" value="4"/>
</dbReference>
<protein>
    <recommendedName>
        <fullName evidence="6">Geranylgeranyl transferase type-2 subunit alpha</fullName>
        <ecNumber evidence="6">2.5.1.60</ecNumber>
    </recommendedName>
    <alternativeName>
        <fullName evidence="6">Geranylgeranyl transferase type II subunit alpha</fullName>
    </alternativeName>
</protein>
<evidence type="ECO:0000256" key="6">
    <source>
        <dbReference type="RuleBase" id="RU367120"/>
    </source>
</evidence>
<name>A0A2B4S3B1_STYPI</name>
<accession>A0A2B4S3B1</accession>
<keyword evidence="4" id="KW-0677">Repeat</keyword>
<comment type="caution">
    <text evidence="8">The sequence shown here is derived from an EMBL/GenBank/DDBJ whole genome shotgun (WGS) entry which is preliminary data.</text>
</comment>
<dbReference type="EMBL" id="LSMT01000205">
    <property type="protein sequence ID" value="PFX23529.1"/>
    <property type="molecule type" value="Genomic_DNA"/>
</dbReference>
<reference evidence="9" key="1">
    <citation type="journal article" date="2017" name="bioRxiv">
        <title>Comparative analysis of the genomes of Stylophora pistillata and Acropora digitifera provides evidence for extensive differences between species of corals.</title>
        <authorList>
            <person name="Voolstra C.R."/>
            <person name="Li Y."/>
            <person name="Liew Y.J."/>
            <person name="Baumgarten S."/>
            <person name="Zoccola D."/>
            <person name="Flot J.-F."/>
            <person name="Tambutte S."/>
            <person name="Allemand D."/>
            <person name="Aranda M."/>
        </authorList>
    </citation>
    <scope>NUCLEOTIDE SEQUENCE [LARGE SCALE GENOMIC DNA]</scope>
</reference>
<organism evidence="8 9">
    <name type="scientific">Stylophora pistillata</name>
    <name type="common">Smooth cauliflower coral</name>
    <dbReference type="NCBI Taxonomy" id="50429"/>
    <lineage>
        <taxon>Eukaryota</taxon>
        <taxon>Metazoa</taxon>
        <taxon>Cnidaria</taxon>
        <taxon>Anthozoa</taxon>
        <taxon>Hexacorallia</taxon>
        <taxon>Scleractinia</taxon>
        <taxon>Astrocoeniina</taxon>
        <taxon>Pocilloporidae</taxon>
        <taxon>Stylophora</taxon>
    </lineage>
</organism>
<dbReference type="Proteomes" id="UP000225706">
    <property type="component" value="Unassembled WGS sequence"/>
</dbReference>
<dbReference type="AlphaFoldDB" id="A0A2B4S3B1"/>
<dbReference type="Gene3D" id="1.25.40.120">
    <property type="entry name" value="Protein prenylyltransferase"/>
    <property type="match status" value="1"/>
</dbReference>
<evidence type="ECO:0000256" key="7">
    <source>
        <dbReference type="SAM" id="MobiDB-lite"/>
    </source>
</evidence>
<comment type="catalytic activity">
    <reaction evidence="5 6">
        <text>geranylgeranyl diphosphate + L-cysteinyl-[protein] = S-geranylgeranyl-L-cysteinyl-[protein] + diphosphate</text>
        <dbReference type="Rhea" id="RHEA:21240"/>
        <dbReference type="Rhea" id="RHEA-COMP:10131"/>
        <dbReference type="Rhea" id="RHEA-COMP:11537"/>
        <dbReference type="ChEBI" id="CHEBI:29950"/>
        <dbReference type="ChEBI" id="CHEBI:33019"/>
        <dbReference type="ChEBI" id="CHEBI:57533"/>
        <dbReference type="ChEBI" id="CHEBI:86021"/>
        <dbReference type="EC" id="2.5.1.60"/>
    </reaction>
</comment>
<evidence type="ECO:0000256" key="4">
    <source>
        <dbReference type="ARBA" id="ARBA00022737"/>
    </source>
</evidence>
<proteinExistence type="inferred from homology"/>
<gene>
    <name evidence="8" type="primary">RABGGTA</name>
    <name evidence="8" type="ORF">AWC38_SpisGene11933</name>
</gene>